<protein>
    <submittedName>
        <fullName evidence="1">Uncharacterized protein</fullName>
    </submittedName>
</protein>
<gene>
    <name evidence="1" type="ordered locus">VFMJ11_A0649</name>
</gene>
<name>B5EU30_ALIFM</name>
<organism evidence="1 2">
    <name type="scientific">Aliivibrio fischeri (strain MJ11)</name>
    <name type="common">Vibrio fischeri</name>
    <dbReference type="NCBI Taxonomy" id="388396"/>
    <lineage>
        <taxon>Bacteria</taxon>
        <taxon>Pseudomonadati</taxon>
        <taxon>Pseudomonadota</taxon>
        <taxon>Gammaproteobacteria</taxon>
        <taxon>Vibrionales</taxon>
        <taxon>Vibrionaceae</taxon>
        <taxon>Aliivibrio</taxon>
    </lineage>
</organism>
<accession>B5EU30</accession>
<evidence type="ECO:0000313" key="2">
    <source>
        <dbReference type="Proteomes" id="UP000001857"/>
    </source>
</evidence>
<dbReference type="Proteomes" id="UP000001857">
    <property type="component" value="Chromosome II"/>
</dbReference>
<sequence length="39" mass="4462">MKRTPKGNKEKGNPPYFFAKKTNDSIAELSQKTAFLEFV</sequence>
<dbReference type="KEGG" id="vfm:VFMJ11_A0649"/>
<reference evidence="1 2" key="2">
    <citation type="journal article" date="2009" name="Nature">
        <title>A single regulatory gene is sufficient to alter bacterial host range.</title>
        <authorList>
            <person name="Mandel M.J."/>
            <person name="Wollenberg M.S."/>
            <person name="Stabb E.V."/>
            <person name="Visick K.L."/>
            <person name="Ruby E.G."/>
        </authorList>
    </citation>
    <scope>NUCLEOTIDE SEQUENCE [LARGE SCALE GENOMIC DNA]</scope>
    <source>
        <strain evidence="1 2">MJ11</strain>
    </source>
</reference>
<dbReference type="AlphaFoldDB" id="B5EU30"/>
<proteinExistence type="predicted"/>
<reference evidence="2" key="1">
    <citation type="submission" date="2008-08" db="EMBL/GenBank/DDBJ databases">
        <title>Complete sequence of Vibrio fischeri strain MJ11.</title>
        <authorList>
            <person name="Mandel M.J."/>
            <person name="Stabb E.V."/>
            <person name="Ruby E.G."/>
            <person name="Ferriera S."/>
            <person name="Johnson J."/>
            <person name="Kravitz S."/>
            <person name="Beeson K."/>
            <person name="Sutton G."/>
            <person name="Rogers Y.-H."/>
            <person name="Friedman R."/>
            <person name="Frazier M."/>
            <person name="Venter J.C."/>
        </authorList>
    </citation>
    <scope>NUCLEOTIDE SEQUENCE [LARGE SCALE GENOMIC DNA]</scope>
    <source>
        <strain evidence="2">MJ11</strain>
    </source>
</reference>
<dbReference type="HOGENOM" id="CLU_3318983_0_0_6"/>
<dbReference type="EMBL" id="CP001133">
    <property type="protein sequence ID" value="ACH63592.1"/>
    <property type="molecule type" value="Genomic_DNA"/>
</dbReference>
<evidence type="ECO:0000313" key="1">
    <source>
        <dbReference type="EMBL" id="ACH63592.1"/>
    </source>
</evidence>